<evidence type="ECO:0000313" key="2">
    <source>
        <dbReference type="Proteomes" id="UP000244441"/>
    </source>
</evidence>
<organism evidence="1 2">
    <name type="scientific">Saccharobesus litoralis</name>
    <dbReference type="NCBI Taxonomy" id="2172099"/>
    <lineage>
        <taxon>Bacteria</taxon>
        <taxon>Pseudomonadati</taxon>
        <taxon>Pseudomonadota</taxon>
        <taxon>Gammaproteobacteria</taxon>
        <taxon>Alteromonadales</taxon>
        <taxon>Alteromonadaceae</taxon>
        <taxon>Saccharobesus</taxon>
    </lineage>
</organism>
<accession>A0A2S0VW16</accession>
<dbReference type="AlphaFoldDB" id="A0A2S0VW16"/>
<dbReference type="Proteomes" id="UP000244441">
    <property type="component" value="Chromosome"/>
</dbReference>
<dbReference type="OrthoDB" id="277390at2"/>
<protein>
    <submittedName>
        <fullName evidence="1">DUF1415 domain-containing protein</fullName>
    </submittedName>
</protein>
<name>A0A2S0VW16_9ALTE</name>
<dbReference type="KEGG" id="cate:C2869_18630"/>
<dbReference type="Pfam" id="PF07209">
    <property type="entry name" value="DUF1415"/>
    <property type="match status" value="1"/>
</dbReference>
<gene>
    <name evidence="1" type="ORF">C2869_18630</name>
</gene>
<dbReference type="RefSeq" id="WP_108604363.1">
    <property type="nucleotide sequence ID" value="NZ_CP026604.1"/>
</dbReference>
<keyword evidence="2" id="KW-1185">Reference proteome</keyword>
<dbReference type="EMBL" id="CP026604">
    <property type="protein sequence ID" value="AWB68300.1"/>
    <property type="molecule type" value="Genomic_DNA"/>
</dbReference>
<evidence type="ECO:0000313" key="1">
    <source>
        <dbReference type="EMBL" id="AWB68300.1"/>
    </source>
</evidence>
<proteinExistence type="predicted"/>
<sequence>MSSSNTIHQAVEKWLLDIVIGLNLCPFAAKPQRNGQIDIQISQAKNLVELNQEVIDVLIKLDEIPAEQLDTLLLVVPRQLRDFYEYNDYLDMVDQLIEEQDRIGVYQVASFHPEYRFDGTVANSVENLTNKAPYPILHFIREDSLAAAVDKYPNPEQIPEDNIEKMHKLSKEEIRRLFPYIRK</sequence>
<dbReference type="InterPro" id="IPR009858">
    <property type="entry name" value="DUF1415"/>
</dbReference>
<reference evidence="1 2" key="1">
    <citation type="submission" date="2018-01" db="EMBL/GenBank/DDBJ databases">
        <title>Genome sequence of a Cantenovulum-like bacteria.</title>
        <authorList>
            <person name="Tan W.R."/>
            <person name="Lau N.-S."/>
            <person name="Go F."/>
            <person name="Amirul A.-A.A."/>
        </authorList>
    </citation>
    <scope>NUCLEOTIDE SEQUENCE [LARGE SCALE GENOMIC DNA]</scope>
    <source>
        <strain evidence="1 2">CCB-QB4</strain>
    </source>
</reference>